<dbReference type="SUPFAM" id="SSF52540">
    <property type="entry name" value="P-loop containing nucleoside triphosphate hydrolases"/>
    <property type="match status" value="1"/>
</dbReference>
<evidence type="ECO:0000256" key="6">
    <source>
        <dbReference type="ARBA" id="ARBA00022840"/>
    </source>
</evidence>
<dbReference type="InterPro" id="IPR027417">
    <property type="entry name" value="P-loop_NTPase"/>
</dbReference>
<keyword evidence="12" id="KW-1185">Reference proteome</keyword>
<evidence type="ECO:0000256" key="1">
    <source>
        <dbReference type="ARBA" id="ARBA00009427"/>
    </source>
</evidence>
<dbReference type="AlphaFoldDB" id="A0A2P8HW85"/>
<dbReference type="NCBIfam" id="TIGR00017">
    <property type="entry name" value="cmk"/>
    <property type="match status" value="1"/>
</dbReference>
<dbReference type="HAMAP" id="MF_00238">
    <property type="entry name" value="Cytidyl_kinase_type1"/>
    <property type="match status" value="1"/>
</dbReference>
<dbReference type="RefSeq" id="WP_106587805.1">
    <property type="nucleotide sequence ID" value="NZ_PYAV01000003.1"/>
</dbReference>
<comment type="catalytic activity">
    <reaction evidence="8 9">
        <text>CMP + ATP = CDP + ADP</text>
        <dbReference type="Rhea" id="RHEA:11600"/>
        <dbReference type="ChEBI" id="CHEBI:30616"/>
        <dbReference type="ChEBI" id="CHEBI:58069"/>
        <dbReference type="ChEBI" id="CHEBI:60377"/>
        <dbReference type="ChEBI" id="CHEBI:456216"/>
        <dbReference type="EC" id="2.7.4.25"/>
    </reaction>
</comment>
<evidence type="ECO:0000256" key="4">
    <source>
        <dbReference type="ARBA" id="ARBA00022741"/>
    </source>
</evidence>
<organism evidence="11 12">
    <name type="scientific">Salsuginibacillus halophilus</name>
    <dbReference type="NCBI Taxonomy" id="517424"/>
    <lineage>
        <taxon>Bacteria</taxon>
        <taxon>Bacillati</taxon>
        <taxon>Bacillota</taxon>
        <taxon>Bacilli</taxon>
        <taxon>Bacillales</taxon>
        <taxon>Bacillaceae</taxon>
        <taxon>Salsuginibacillus</taxon>
    </lineage>
</organism>
<evidence type="ECO:0000313" key="11">
    <source>
        <dbReference type="EMBL" id="PSL50476.1"/>
    </source>
</evidence>
<dbReference type="GO" id="GO:0005829">
    <property type="term" value="C:cytosol"/>
    <property type="evidence" value="ECO:0007669"/>
    <property type="project" value="TreeGrafter"/>
</dbReference>
<gene>
    <name evidence="9" type="primary">cmk</name>
    <name evidence="11" type="ORF">B0H94_10388</name>
</gene>
<reference evidence="11 12" key="1">
    <citation type="submission" date="2018-03" db="EMBL/GenBank/DDBJ databases">
        <title>Genomic Encyclopedia of Type Strains, Phase III (KMG-III): the genomes of soil and plant-associated and newly described type strains.</title>
        <authorList>
            <person name="Whitman W."/>
        </authorList>
    </citation>
    <scope>NUCLEOTIDE SEQUENCE [LARGE SCALE GENOMIC DNA]</scope>
    <source>
        <strain evidence="11 12">CGMCC 1.07653</strain>
    </source>
</reference>
<comment type="caution">
    <text evidence="11">The sequence shown here is derived from an EMBL/GenBank/DDBJ whole genome shotgun (WGS) entry which is preliminary data.</text>
</comment>
<dbReference type="CDD" id="cd02020">
    <property type="entry name" value="CMPK"/>
    <property type="match status" value="1"/>
</dbReference>
<keyword evidence="4 9" id="KW-0547">Nucleotide-binding</keyword>
<dbReference type="GO" id="GO:0036430">
    <property type="term" value="F:CMP kinase activity"/>
    <property type="evidence" value="ECO:0007669"/>
    <property type="project" value="RHEA"/>
</dbReference>
<accession>A0A2P8HW85</accession>
<evidence type="ECO:0000256" key="7">
    <source>
        <dbReference type="ARBA" id="ARBA00047615"/>
    </source>
</evidence>
<dbReference type="GO" id="GO:0006220">
    <property type="term" value="P:pyrimidine nucleotide metabolic process"/>
    <property type="evidence" value="ECO:0007669"/>
    <property type="project" value="UniProtKB-UniRule"/>
</dbReference>
<keyword evidence="6 9" id="KW-0067">ATP-binding</keyword>
<evidence type="ECO:0000256" key="9">
    <source>
        <dbReference type="HAMAP-Rule" id="MF_00238"/>
    </source>
</evidence>
<sequence length="225" mass="25061">MDKVNIAIDGPAGAGKSTVARQLAGRLSYLYVDTGAMYRALTWKALQEDLPLHDEEQLTQLLERIKLELGGNEEAPRVYVNDAEVTEGVRTPEVTAAVSEVSAHEAVRRMMAEKQRMLAANRRAVLDGRDIGSHVLPDAELKVFLTASVDERAKRRHEENVEKGISSDFEEIKQAISRRDEQDANRTIAPLVKARDAYEIDTTNQQVEDVVAEIESLLRQLGETP</sequence>
<evidence type="ECO:0000256" key="2">
    <source>
        <dbReference type="ARBA" id="ARBA00022490"/>
    </source>
</evidence>
<dbReference type="EMBL" id="PYAV01000003">
    <property type="protein sequence ID" value="PSL50476.1"/>
    <property type="molecule type" value="Genomic_DNA"/>
</dbReference>
<dbReference type="InterPro" id="IPR011994">
    <property type="entry name" value="Cytidylate_kinase_dom"/>
</dbReference>
<dbReference type="OrthoDB" id="9807434at2"/>
<dbReference type="GO" id="GO:0036431">
    <property type="term" value="F:dCMP kinase activity"/>
    <property type="evidence" value="ECO:0007669"/>
    <property type="project" value="InterPro"/>
</dbReference>
<dbReference type="Pfam" id="PF02224">
    <property type="entry name" value="Cytidylate_kin"/>
    <property type="match status" value="1"/>
</dbReference>
<feature type="binding site" evidence="9">
    <location>
        <begin position="10"/>
        <end position="18"/>
    </location>
    <ligand>
        <name>ATP</name>
        <dbReference type="ChEBI" id="CHEBI:30616"/>
    </ligand>
</feature>
<dbReference type="GO" id="GO:0005524">
    <property type="term" value="F:ATP binding"/>
    <property type="evidence" value="ECO:0007669"/>
    <property type="project" value="UniProtKB-UniRule"/>
</dbReference>
<feature type="domain" description="Cytidylate kinase" evidence="10">
    <location>
        <begin position="6"/>
        <end position="218"/>
    </location>
</feature>
<dbReference type="PANTHER" id="PTHR21299">
    <property type="entry name" value="CYTIDYLATE KINASE/PANTOATE-BETA-ALANINE LIGASE"/>
    <property type="match status" value="1"/>
</dbReference>
<keyword evidence="5 9" id="KW-0418">Kinase</keyword>
<comment type="catalytic activity">
    <reaction evidence="7 9">
        <text>dCMP + ATP = dCDP + ADP</text>
        <dbReference type="Rhea" id="RHEA:25094"/>
        <dbReference type="ChEBI" id="CHEBI:30616"/>
        <dbReference type="ChEBI" id="CHEBI:57566"/>
        <dbReference type="ChEBI" id="CHEBI:58593"/>
        <dbReference type="ChEBI" id="CHEBI:456216"/>
        <dbReference type="EC" id="2.7.4.25"/>
    </reaction>
</comment>
<keyword evidence="2 9" id="KW-0963">Cytoplasm</keyword>
<dbReference type="EC" id="2.7.4.25" evidence="9"/>
<keyword evidence="3 9" id="KW-0808">Transferase</keyword>
<comment type="similarity">
    <text evidence="1 9">Belongs to the cytidylate kinase family. Type 1 subfamily.</text>
</comment>
<dbReference type="Gene3D" id="3.40.50.300">
    <property type="entry name" value="P-loop containing nucleotide triphosphate hydrolases"/>
    <property type="match status" value="1"/>
</dbReference>
<evidence type="ECO:0000256" key="5">
    <source>
        <dbReference type="ARBA" id="ARBA00022777"/>
    </source>
</evidence>
<evidence type="ECO:0000256" key="3">
    <source>
        <dbReference type="ARBA" id="ARBA00022679"/>
    </source>
</evidence>
<dbReference type="Proteomes" id="UP000242310">
    <property type="component" value="Unassembled WGS sequence"/>
</dbReference>
<evidence type="ECO:0000256" key="8">
    <source>
        <dbReference type="ARBA" id="ARBA00048478"/>
    </source>
</evidence>
<evidence type="ECO:0000259" key="10">
    <source>
        <dbReference type="Pfam" id="PF02224"/>
    </source>
</evidence>
<proteinExistence type="inferred from homology"/>
<evidence type="ECO:0000313" key="12">
    <source>
        <dbReference type="Proteomes" id="UP000242310"/>
    </source>
</evidence>
<comment type="subcellular location">
    <subcellularLocation>
        <location evidence="9">Cytoplasm</location>
    </subcellularLocation>
</comment>
<name>A0A2P8HW85_9BACI</name>
<protein>
    <recommendedName>
        <fullName evidence="9">Cytidylate kinase</fullName>
        <shortName evidence="9">CK</shortName>
        <ecNumber evidence="9">2.7.4.25</ecNumber>
    </recommendedName>
    <alternativeName>
        <fullName evidence="9">Cytidine monophosphate kinase</fullName>
        <shortName evidence="9">CMP kinase</shortName>
    </alternativeName>
</protein>
<dbReference type="InterPro" id="IPR003136">
    <property type="entry name" value="Cytidylate_kin"/>
</dbReference>
<dbReference type="GO" id="GO:0015949">
    <property type="term" value="P:nucleobase-containing small molecule interconversion"/>
    <property type="evidence" value="ECO:0007669"/>
    <property type="project" value="TreeGrafter"/>
</dbReference>
<dbReference type="PANTHER" id="PTHR21299:SF2">
    <property type="entry name" value="CYTIDYLATE KINASE"/>
    <property type="match status" value="1"/>
</dbReference>